<dbReference type="InterPro" id="IPR012349">
    <property type="entry name" value="Split_barrel_FMN-bd"/>
</dbReference>
<dbReference type="STRING" id="414703.SAMN04488125_10248"/>
<proteinExistence type="predicted"/>
<dbReference type="Gene3D" id="2.30.110.10">
    <property type="entry name" value="Electron Transport, Fmn-binding Protein, Chain A"/>
    <property type="match status" value="1"/>
</dbReference>
<dbReference type="OrthoDB" id="9783347at2"/>
<dbReference type="GO" id="GO:0010181">
    <property type="term" value="F:FMN binding"/>
    <property type="evidence" value="ECO:0007669"/>
    <property type="project" value="InterPro"/>
</dbReference>
<gene>
    <name evidence="2" type="ORF">SAMN04488125_10248</name>
</gene>
<dbReference type="GO" id="GO:0016646">
    <property type="term" value="F:oxidoreductase activity, acting on the CH-NH group of donors, NAD or NADP as acceptor"/>
    <property type="evidence" value="ECO:0007669"/>
    <property type="project" value="UniProtKB-ARBA"/>
</dbReference>
<evidence type="ECO:0000313" key="2">
    <source>
        <dbReference type="EMBL" id="SFK46413.1"/>
    </source>
</evidence>
<dbReference type="InterPro" id="IPR002563">
    <property type="entry name" value="Flavin_Rdtase-like_dom"/>
</dbReference>
<accession>A0A1I3ZQY2</accession>
<name>A0A1I3ZQY2_9HYPH</name>
<dbReference type="Pfam" id="PF01613">
    <property type="entry name" value="Flavin_Reduct"/>
    <property type="match status" value="1"/>
</dbReference>
<dbReference type="PANTHER" id="PTHR43812:SF2">
    <property type="entry name" value="FLAVIN REDUCTASE LIKE DOMAIN-CONTAINING PROTEIN"/>
    <property type="match status" value="1"/>
</dbReference>
<protein>
    <submittedName>
        <fullName evidence="2">NADH-FMN oxidoreductase RutF, flavin reductase (DIM6/NTAB) family</fullName>
    </submittedName>
</protein>
<dbReference type="AlphaFoldDB" id="A0A1I3ZQY2"/>
<dbReference type="SMART" id="SM00903">
    <property type="entry name" value="Flavin_Reduct"/>
    <property type="match status" value="1"/>
</dbReference>
<sequence>MYYEADAPSLPHNPFKAIVAPRPIGWISAMDRAGRVNLSPYSFFNAVGGEPDMVMFSSVGRKDAIAFAEEGGEFVCSLATFDLREAVNATSAPLPRGESEFGFAGLTPAPSRKVRPPRVAESPAAIECKWLQTVPLVPLDGSAPNNFLVIGQVVSLYVDDRYVKDGRVDTGAMRPILRGGSFDYFTAEPETRFELRRPKGGGG</sequence>
<organism evidence="2 3">
    <name type="scientific">Methylorubrum salsuginis</name>
    <dbReference type="NCBI Taxonomy" id="414703"/>
    <lineage>
        <taxon>Bacteria</taxon>
        <taxon>Pseudomonadati</taxon>
        <taxon>Pseudomonadota</taxon>
        <taxon>Alphaproteobacteria</taxon>
        <taxon>Hyphomicrobiales</taxon>
        <taxon>Methylobacteriaceae</taxon>
        <taxon>Methylorubrum</taxon>
    </lineage>
</organism>
<dbReference type="EMBL" id="FOSV01000002">
    <property type="protein sequence ID" value="SFK46413.1"/>
    <property type="molecule type" value="Genomic_DNA"/>
</dbReference>
<dbReference type="SUPFAM" id="SSF50475">
    <property type="entry name" value="FMN-binding split barrel"/>
    <property type="match status" value="1"/>
</dbReference>
<dbReference type="Proteomes" id="UP000198804">
    <property type="component" value="Unassembled WGS sequence"/>
</dbReference>
<dbReference type="RefSeq" id="WP_091942651.1">
    <property type="nucleotide sequence ID" value="NZ_FOSV01000002.1"/>
</dbReference>
<evidence type="ECO:0000313" key="3">
    <source>
        <dbReference type="Proteomes" id="UP000198804"/>
    </source>
</evidence>
<feature type="domain" description="Flavin reductase like" evidence="1">
    <location>
        <begin position="17"/>
        <end position="164"/>
    </location>
</feature>
<dbReference type="PANTHER" id="PTHR43812">
    <property type="entry name" value="BLR2425 PROTEIN"/>
    <property type="match status" value="1"/>
</dbReference>
<reference evidence="3" key="1">
    <citation type="submission" date="2016-10" db="EMBL/GenBank/DDBJ databases">
        <authorList>
            <person name="Varghese N."/>
            <person name="Submissions S."/>
        </authorList>
    </citation>
    <scope>NUCLEOTIDE SEQUENCE [LARGE SCALE GENOMIC DNA]</scope>
    <source>
        <strain evidence="3">CGMCC 1.6474</strain>
    </source>
</reference>
<keyword evidence="3" id="KW-1185">Reference proteome</keyword>
<evidence type="ECO:0000259" key="1">
    <source>
        <dbReference type="SMART" id="SM00903"/>
    </source>
</evidence>